<dbReference type="InterPro" id="IPR016024">
    <property type="entry name" value="ARM-type_fold"/>
</dbReference>
<evidence type="ECO:0000313" key="1">
    <source>
        <dbReference type="EMBL" id="KAJ3423517.1"/>
    </source>
</evidence>
<dbReference type="EMBL" id="JANTQA010000076">
    <property type="protein sequence ID" value="KAJ3423517.1"/>
    <property type="molecule type" value="Genomic_DNA"/>
</dbReference>
<reference evidence="1" key="1">
    <citation type="submission" date="2022-08" db="EMBL/GenBank/DDBJ databases">
        <title>Novel sulphate-reducing endosymbionts in the free-living metamonad Anaeramoeba.</title>
        <authorList>
            <person name="Jerlstrom-Hultqvist J."/>
            <person name="Cepicka I."/>
            <person name="Gallot-Lavallee L."/>
            <person name="Salas-Leiva D."/>
            <person name="Curtis B.A."/>
            <person name="Zahonova K."/>
            <person name="Pipaliya S."/>
            <person name="Dacks J."/>
            <person name="Roger A.J."/>
        </authorList>
    </citation>
    <scope>NUCLEOTIDE SEQUENCE</scope>
    <source>
        <strain evidence="1">Busselton2</strain>
    </source>
</reference>
<dbReference type="Proteomes" id="UP001146793">
    <property type="component" value="Unassembled WGS sequence"/>
</dbReference>
<dbReference type="AlphaFoldDB" id="A0AAV7Y4S1"/>
<evidence type="ECO:0000313" key="2">
    <source>
        <dbReference type="Proteomes" id="UP001146793"/>
    </source>
</evidence>
<sequence length="207" mass="23884">MSRLDKRKKLFKKTLDYETAKTKRIQSLLEQSKSKTEQILVRKRKIVRSYEQSKAVKKDSDKWFENGSFSNLQGLTDWMSQVKTGTTEEQNKAIKFIRIVLSCSISIPSEKILQDTKFIKALMHAFKKSTAREFLFNSAWIFTNLIVHISNQNTINELISKIPFLLGCDLGIAELVNNLIFKNKTIKKKSLKAKILIPEKVPSTKQT</sequence>
<accession>A0AAV7Y4S1</accession>
<dbReference type="SUPFAM" id="SSF48371">
    <property type="entry name" value="ARM repeat"/>
    <property type="match status" value="1"/>
</dbReference>
<protein>
    <submittedName>
        <fullName evidence="1">Importin subunit alpha-8</fullName>
    </submittedName>
</protein>
<organism evidence="1 2">
    <name type="scientific">Anaeramoeba flamelloides</name>
    <dbReference type="NCBI Taxonomy" id="1746091"/>
    <lineage>
        <taxon>Eukaryota</taxon>
        <taxon>Metamonada</taxon>
        <taxon>Anaeramoebidae</taxon>
        <taxon>Anaeramoeba</taxon>
    </lineage>
</organism>
<gene>
    <name evidence="1" type="ORF">M0812_30047</name>
</gene>
<name>A0AAV7Y4S1_9EUKA</name>
<proteinExistence type="predicted"/>
<comment type="caution">
    <text evidence="1">The sequence shown here is derived from an EMBL/GenBank/DDBJ whole genome shotgun (WGS) entry which is preliminary data.</text>
</comment>